<feature type="repeat" description="HEAT" evidence="2">
    <location>
        <begin position="2120"/>
        <end position="2157"/>
    </location>
</feature>
<dbReference type="InterPro" id="IPR011989">
    <property type="entry name" value="ARM-like"/>
</dbReference>
<sequence>MNDNEELTTTAATEITETSIREQILTLVSCAPDVWTSKQRAAFLQKVNDLIEQEPLARRILSEWKDLQCSSLHAYKRVVPLYTRSIVLSLLEPSSESSQDEGEDIISSLTTANLCQQLARLLYAAQSATLLQQAAQQLASTSNSSESLTVEDKKKLADLLQNASDDDSSTTIVCLSLGAVLDPQRDWISLLLQHSLAHFSSSSELQLAAPIWATQHDVNIWQTTIAPALLLKVKSHPDRALDTVLGWIQGLAKHADAVALDDEWIQLLLQKHIVQGNKEENRILAQQILHVSARQSGHATYAIAKAVAQVQTSQVGVRMACYTLLQKLAYDLQQVQEASKIPSLQGVWEGLFALLAKETKPESKRYGTEALVEWMVAAKQQGVDFTPALQFFQTPLQSKHMNTSEAARLWTVLVEKVQPDILRGIVSDLWTVGSDKTWNQATETMLETASKKKAAHVDGVVAIYFALFLATGSKTSMSLHPAVTKVLTTSSSFLYSASFLDSVPSTPLIGMILPQLFALYTQWSYEQKSPSSCPKLFPSSQAAIRALVVCILNPCSTHPPDNVRTTQQHYASNALVAALERILQSEPSTVAPLVAALLDAVQQACRDFESQDISEDAPDLNTKMKGNASKDAAHRGFDCNAVRRVARLLAVDSDPIQTARVLVLMHAGSSTRNTGHQRAALIINTRSALAKLLYRAGGAFNLDELGQEIVRLASDGRYDAESSMSQTIHRSACSLLVSLAVIASNDPTDNDKEEPYHAVHKLCVEIISPKLAAKLKESLERVESLSADDMEIYLTPLGTLCEQREERDENTNKKTGKRLTEDEEWELQTKKELAKKKKDAVNGLTEERRKKIQDQDVERERIKCLLNGDFVFTLESIQLLSSSDIEVGNSCLATFADPVLRSAVSVCPAVSALRNVRVACYDTLMTLANCVYEIDEKHASAMVHALLISCRRPTSTDGTATGPIQVSALPSPCAPAAVCVYEIDQFGDCLSGPSFNFLFPVLQACLMGPRTAIGCDKALAVLERHTQVLYGDGKDVIVLSRRKDMAISVLELLKHDRCQTFQNPTAFETLVACYNADLSTSPLTTGELAPLLDERGSLGKQSCRLGSMMALRHIAESHPKLAKSDPLVENRIWYNCFADDEEIKKAARMAWATFGGNLEEESPHPPSPLYAPILIPLLNHHDESIAKAAAEAFAHALAAYPKSVGRNVEMLCKNYLDAFPYVCAESNTESVAAPKPAIAAPKPKPVVATKLKVAPKPSALSIAGIGKPKVAVKKKSALNSALLKPRAERTLDQAELENQFKPASTKLKIQEEKDSPEKVSIRLGVLGALSAITRLPFHFEMDEFTLKLLTSFLMAFGLADSDETVKNAARDTLRDIVASNGGSEEAIAFLLPHLEEVLKTGSTNGAMLSSLSTDKIPKDVSSSDRRKEGAVVALGSVALHLKGPENDTKIDSTVDMLIGALNTPSEEVQTSVADALTKLMKKGNTQDRIEDLLNDLLRTCLNGSSLASRRGGAYGLSALVKGTGITTLKKFDIVKRLEEACSSGSSSEKEGSLFAIELLSSRLGLLFEPYVIVLLPSLLRSFSDSNDHVRKAASNTVGVIMSKLSAHGVKLVMPAVLTAFNDPAWRTKQASIHMLGAMSHLAPKQLASALPKIVPKLTEAFSDTHPKVKTSAQEALDEIKTVVKNPEISHISSTLLKALTDPADYTTKALETLIETEFLHAIDAPSLALIVPILHRGLRDRGATTKRYAGLIAGNISTMINDAKDLVPYLPTLLPDLQTALLDPIPDVRSTSGKALGSLTRSLGEQIILEIRPWLISKLRDPSCSSAERSGAAQGLTEVLIASGSNVVDETIINEILPLRNHPEASTREGVLWMLSFLPPALGQGFSPYIGMSLPALVGGLSDDSEPVREVALRAGRVLIRSHGKVHVDKILPSLEEGLVNDDHRIRIASLTLLGDLLSMLGGTTMVKGDGDTQDDIRKAERAQAQIALALGPDTRRRVLSELYIARSDPVHMVRQIALQVWKTVVSVTARSLRDILPALVSKIISNLASGHPERTVVAGRSLGDVVSKLGDSVLPQIMPVLRNTLRDGDENTKCGVCVGLSEVIQCSTKEQILRFIEIIVKVVQDALSDESPRVQKMAASSFQSLYVVVGSRAFDEVVPSLMVALENNEADEDSRSRALNGLTGILSVRSKELLPYLIPRLIRRPITANHARALGGIAAVTGGTIYTSFSQIIPPLLTEMAELEDGDERKNALIDCVSSICANVDSAGVNLLVSEIAGKTSSDKPSLRRESCRMLEITISERAEKADYYEQIPIMIREMVYRLNDDDASVLKANHAAWVALTKCVPAEELVQNVEFLKNLLASMVSDARRRKGGVGDGEFLLPGFNMAQGLEPLIPIYQRGILYGNPIIREVSATALGEAINITSAKFLAGPMIVKMTGPLLRIVGDRNPSNVKTSILKTLGLVLTKGGPALRAFVPQFQTTFVKALSDPSRQVRVEAIAALSLLMPLSTRVDPLIKELVSGSLGKSISLEDGVAAAAVQTATLEALAAVLKMGGDKAKLPASIPSALEAAKELVLNASDEGIRNSASKVIGESCKLLGVEVTLEVMKDEILPSCTKDAEMRHGAACAIRRIMSSGIGPDLSPISHELLRTTTKMLDDPVDSVRQAAVVALLATIGGSDNKKSNFKSSETALLKIMNNSRETLDMLIAVGRGFCVALMLIDPSDRIDTMGLPLIDACVKMAMSGAQKVQFAFNDVLWLVLDVDGGQSGLDKYSRMTEFENVRAVKSLESNVLSRIKEVSVSKD</sequence>
<dbReference type="GO" id="GO:0006417">
    <property type="term" value="P:regulation of translation"/>
    <property type="evidence" value="ECO:0007669"/>
    <property type="project" value="TreeGrafter"/>
</dbReference>
<dbReference type="Pfam" id="PF24984">
    <property type="entry name" value="HEAT_EF3_GNC1"/>
    <property type="match status" value="1"/>
</dbReference>
<comment type="caution">
    <text evidence="4">The sequence shown here is derived from an EMBL/GenBank/DDBJ whole genome shotgun (WGS) entry which is preliminary data.</text>
</comment>
<dbReference type="OrthoDB" id="5148094at2759"/>
<organism evidence="4 5">
    <name type="scientific">Fistulifera solaris</name>
    <name type="common">Oleaginous diatom</name>
    <dbReference type="NCBI Taxonomy" id="1519565"/>
    <lineage>
        <taxon>Eukaryota</taxon>
        <taxon>Sar</taxon>
        <taxon>Stramenopiles</taxon>
        <taxon>Ochrophyta</taxon>
        <taxon>Bacillariophyta</taxon>
        <taxon>Bacillariophyceae</taxon>
        <taxon>Bacillariophycidae</taxon>
        <taxon>Naviculales</taxon>
        <taxon>Naviculaceae</taxon>
        <taxon>Fistulifera</taxon>
    </lineage>
</organism>
<feature type="repeat" description="HEAT" evidence="2">
    <location>
        <begin position="1653"/>
        <end position="1690"/>
    </location>
</feature>
<feature type="domain" description="TOG" evidence="3">
    <location>
        <begin position="2388"/>
        <end position="2625"/>
    </location>
</feature>
<dbReference type="InterPro" id="IPR034085">
    <property type="entry name" value="TOG"/>
</dbReference>
<feature type="domain" description="TOG" evidence="3">
    <location>
        <begin position="1482"/>
        <end position="1712"/>
    </location>
</feature>
<dbReference type="Proteomes" id="UP000198406">
    <property type="component" value="Unassembled WGS sequence"/>
</dbReference>
<dbReference type="InterPro" id="IPR021133">
    <property type="entry name" value="HEAT_type_2"/>
</dbReference>
<feature type="repeat" description="HEAT" evidence="2">
    <location>
        <begin position="1574"/>
        <end position="1610"/>
    </location>
</feature>
<reference evidence="4 5" key="1">
    <citation type="journal article" date="2015" name="Plant Cell">
        <title>Oil accumulation by the oleaginous diatom Fistulifera solaris as revealed by the genome and transcriptome.</title>
        <authorList>
            <person name="Tanaka T."/>
            <person name="Maeda Y."/>
            <person name="Veluchamy A."/>
            <person name="Tanaka M."/>
            <person name="Abida H."/>
            <person name="Marechal E."/>
            <person name="Bowler C."/>
            <person name="Muto M."/>
            <person name="Sunaga Y."/>
            <person name="Tanaka M."/>
            <person name="Yoshino T."/>
            <person name="Taniguchi T."/>
            <person name="Fukuda Y."/>
            <person name="Nemoto M."/>
            <person name="Matsumoto M."/>
            <person name="Wong P.S."/>
            <person name="Aburatani S."/>
            <person name="Fujibuchi W."/>
        </authorList>
    </citation>
    <scope>NUCLEOTIDE SEQUENCE [LARGE SCALE GENOMIC DNA]</scope>
    <source>
        <strain evidence="4 5">JPCC DA0580</strain>
    </source>
</reference>
<dbReference type="SMART" id="SM01349">
    <property type="entry name" value="TOG"/>
    <property type="match status" value="2"/>
</dbReference>
<feature type="repeat" description="HEAT" evidence="2">
    <location>
        <begin position="1931"/>
        <end position="1968"/>
    </location>
</feature>
<dbReference type="PROSITE" id="PS50077">
    <property type="entry name" value="HEAT_REPEAT"/>
    <property type="match status" value="5"/>
</dbReference>
<evidence type="ECO:0000256" key="2">
    <source>
        <dbReference type="PROSITE-ProRule" id="PRU00103"/>
    </source>
</evidence>
<dbReference type="GO" id="GO:0034198">
    <property type="term" value="P:cellular response to amino acid starvation"/>
    <property type="evidence" value="ECO:0007669"/>
    <property type="project" value="TreeGrafter"/>
</dbReference>
<dbReference type="EMBL" id="BDSP01000103">
    <property type="protein sequence ID" value="GAX16328.1"/>
    <property type="molecule type" value="Genomic_DNA"/>
</dbReference>
<dbReference type="InterPro" id="IPR016024">
    <property type="entry name" value="ARM-type_fold"/>
</dbReference>
<evidence type="ECO:0000313" key="4">
    <source>
        <dbReference type="EMBL" id="GAX16328.1"/>
    </source>
</evidence>
<gene>
    <name evidence="4" type="ORF">FisN_35Hh031</name>
</gene>
<keyword evidence="5" id="KW-1185">Reference proteome</keyword>
<dbReference type="GO" id="GO:0005829">
    <property type="term" value="C:cytosol"/>
    <property type="evidence" value="ECO:0007669"/>
    <property type="project" value="TreeGrafter"/>
</dbReference>
<evidence type="ECO:0000313" key="5">
    <source>
        <dbReference type="Proteomes" id="UP000198406"/>
    </source>
</evidence>
<dbReference type="PANTHER" id="PTHR23346:SF7">
    <property type="entry name" value="STALLED RIBOSOME SENSOR GCN1"/>
    <property type="match status" value="1"/>
</dbReference>
<evidence type="ECO:0000256" key="1">
    <source>
        <dbReference type="ARBA" id="ARBA00022737"/>
    </source>
</evidence>
<dbReference type="InterPro" id="IPR057546">
    <property type="entry name" value="HEAT_GCN1"/>
</dbReference>
<name>A0A1Z5JRD3_FISSO</name>
<dbReference type="InParanoid" id="A0A1Z5JRD3"/>
<feature type="repeat" description="HEAT" evidence="2">
    <location>
        <begin position="1773"/>
        <end position="1810"/>
    </location>
</feature>
<dbReference type="SUPFAM" id="SSF48371">
    <property type="entry name" value="ARM repeat"/>
    <property type="match status" value="3"/>
</dbReference>
<protein>
    <recommendedName>
        <fullName evidence="3">TOG domain-containing protein</fullName>
    </recommendedName>
</protein>
<evidence type="ECO:0000259" key="3">
    <source>
        <dbReference type="SMART" id="SM01349"/>
    </source>
</evidence>
<accession>A0A1Z5JRD3</accession>
<dbReference type="PANTHER" id="PTHR23346">
    <property type="entry name" value="TRANSLATIONAL ACTIVATOR GCN1-RELATED"/>
    <property type="match status" value="1"/>
</dbReference>
<dbReference type="Pfam" id="PF23271">
    <property type="entry name" value="HEAT_GCN1"/>
    <property type="match status" value="1"/>
</dbReference>
<dbReference type="GO" id="GO:0019887">
    <property type="term" value="F:protein kinase regulator activity"/>
    <property type="evidence" value="ECO:0007669"/>
    <property type="project" value="TreeGrafter"/>
</dbReference>
<keyword evidence="1" id="KW-0677">Repeat</keyword>
<dbReference type="Pfam" id="PF24987">
    <property type="entry name" value="HEAT_EF3_N"/>
    <property type="match status" value="1"/>
</dbReference>
<proteinExistence type="predicted"/>
<dbReference type="Gene3D" id="1.25.10.10">
    <property type="entry name" value="Leucine-rich Repeat Variant"/>
    <property type="match status" value="5"/>
</dbReference>